<comment type="caution">
    <text evidence="2">The sequence shown here is derived from an EMBL/GenBank/DDBJ whole genome shotgun (WGS) entry which is preliminary data.</text>
</comment>
<dbReference type="AlphaFoldDB" id="A0A834NCY7"/>
<proteinExistence type="predicted"/>
<dbReference type="Proteomes" id="UP000614350">
    <property type="component" value="Unassembled WGS sequence"/>
</dbReference>
<dbReference type="EMBL" id="JACSEA010000003">
    <property type="protein sequence ID" value="KAF7404657.1"/>
    <property type="molecule type" value="Genomic_DNA"/>
</dbReference>
<evidence type="ECO:0000313" key="2">
    <source>
        <dbReference type="EMBL" id="KAF7404657.1"/>
    </source>
</evidence>
<protein>
    <submittedName>
        <fullName evidence="2">Uncharacterized protein</fullName>
    </submittedName>
</protein>
<organism evidence="2 3">
    <name type="scientific">Vespula vulgaris</name>
    <name type="common">Yellow jacket</name>
    <name type="synonym">Wasp</name>
    <dbReference type="NCBI Taxonomy" id="7454"/>
    <lineage>
        <taxon>Eukaryota</taxon>
        <taxon>Metazoa</taxon>
        <taxon>Ecdysozoa</taxon>
        <taxon>Arthropoda</taxon>
        <taxon>Hexapoda</taxon>
        <taxon>Insecta</taxon>
        <taxon>Pterygota</taxon>
        <taxon>Neoptera</taxon>
        <taxon>Endopterygota</taxon>
        <taxon>Hymenoptera</taxon>
        <taxon>Apocrita</taxon>
        <taxon>Aculeata</taxon>
        <taxon>Vespoidea</taxon>
        <taxon>Vespidae</taxon>
        <taxon>Vespinae</taxon>
        <taxon>Vespula</taxon>
    </lineage>
</organism>
<evidence type="ECO:0000256" key="1">
    <source>
        <dbReference type="SAM" id="Phobius"/>
    </source>
</evidence>
<name>A0A834NCY7_VESVU</name>
<accession>A0A834NCY7</accession>
<evidence type="ECO:0000313" key="3">
    <source>
        <dbReference type="Proteomes" id="UP000614350"/>
    </source>
</evidence>
<reference evidence="2" key="1">
    <citation type="journal article" date="2020" name="G3 (Bethesda)">
        <title>High-Quality Assemblies for Three Invasive Social Wasps from the &lt;i&gt;Vespula&lt;/i&gt; Genus.</title>
        <authorList>
            <person name="Harrop T.W.R."/>
            <person name="Guhlin J."/>
            <person name="McLaughlin G.M."/>
            <person name="Permina E."/>
            <person name="Stockwell P."/>
            <person name="Gilligan J."/>
            <person name="Le Lec M.F."/>
            <person name="Gruber M.A.M."/>
            <person name="Quinn O."/>
            <person name="Lovegrove M."/>
            <person name="Duncan E.J."/>
            <person name="Remnant E.J."/>
            <person name="Van Eeckhoven J."/>
            <person name="Graham B."/>
            <person name="Knapp R.A."/>
            <person name="Langford K.W."/>
            <person name="Kronenberg Z."/>
            <person name="Press M.O."/>
            <person name="Eacker S.M."/>
            <person name="Wilson-Rankin E.E."/>
            <person name="Purcell J."/>
            <person name="Lester P.J."/>
            <person name="Dearden P.K."/>
        </authorList>
    </citation>
    <scope>NUCLEOTIDE SEQUENCE</scope>
    <source>
        <strain evidence="2">Marl-1</strain>
    </source>
</reference>
<feature type="transmembrane region" description="Helical" evidence="1">
    <location>
        <begin position="95"/>
        <end position="116"/>
    </location>
</feature>
<keyword evidence="1" id="KW-0472">Membrane</keyword>
<keyword evidence="1" id="KW-1133">Transmembrane helix</keyword>
<keyword evidence="3" id="KW-1185">Reference proteome</keyword>
<gene>
    <name evidence="2" type="ORF">HZH66_003563</name>
</gene>
<keyword evidence="1" id="KW-0812">Transmembrane</keyword>
<sequence length="137" mass="15786">MKIKKSSLYFNEDVESLRSLLNKNNTTPNIAEEEEVIKLYSVTAIANNITFNNEKDLNSTEISRNLNKKSNAILTTTKNYIKSLKPFKNSIFDKNVVHCLNMIQIMILMIILFLYFNESNGFINRTDFIDTPINAVN</sequence>